<evidence type="ECO:0000313" key="1">
    <source>
        <dbReference type="EMBL" id="PBK71059.1"/>
    </source>
</evidence>
<sequence>MTGESRKMTFHIVLRLDGMEHVRYSAGGYFSFLLVDDDTGLEILHVHVMTVLDCHRAFEGALDGHRASSFLQPSQHQLPQASAGSRSVHLERDTSPWRNIVETSSMSAHANFINELDQARPRRSAPKLSWRRFDKGKGLHRSFSSSCRMGRLSYVFTVPTTYQGWNDRAIEPDARYWQNWIVTQLSTMGVVEWEPLGKDQLLIGKSRLTDGWFLQRRADGASTLPAENMVT</sequence>
<organism evidence="1 2">
    <name type="scientific">Armillaria solidipes</name>
    <dbReference type="NCBI Taxonomy" id="1076256"/>
    <lineage>
        <taxon>Eukaryota</taxon>
        <taxon>Fungi</taxon>
        <taxon>Dikarya</taxon>
        <taxon>Basidiomycota</taxon>
        <taxon>Agaricomycotina</taxon>
        <taxon>Agaricomycetes</taxon>
        <taxon>Agaricomycetidae</taxon>
        <taxon>Agaricales</taxon>
        <taxon>Marasmiineae</taxon>
        <taxon>Physalacriaceae</taxon>
        <taxon>Armillaria</taxon>
    </lineage>
</organism>
<gene>
    <name evidence="1" type="ORF">ARMSODRAFT_973551</name>
</gene>
<dbReference type="Proteomes" id="UP000218334">
    <property type="component" value="Unassembled WGS sequence"/>
</dbReference>
<proteinExistence type="predicted"/>
<reference evidence="2" key="1">
    <citation type="journal article" date="2017" name="Nat. Ecol. Evol.">
        <title>Genome expansion and lineage-specific genetic innovations in the forest pathogenic fungi Armillaria.</title>
        <authorList>
            <person name="Sipos G."/>
            <person name="Prasanna A.N."/>
            <person name="Walter M.C."/>
            <person name="O'Connor E."/>
            <person name="Balint B."/>
            <person name="Krizsan K."/>
            <person name="Kiss B."/>
            <person name="Hess J."/>
            <person name="Varga T."/>
            <person name="Slot J."/>
            <person name="Riley R."/>
            <person name="Boka B."/>
            <person name="Rigling D."/>
            <person name="Barry K."/>
            <person name="Lee J."/>
            <person name="Mihaltcheva S."/>
            <person name="LaButti K."/>
            <person name="Lipzen A."/>
            <person name="Waldron R."/>
            <person name="Moloney N.M."/>
            <person name="Sperisen C."/>
            <person name="Kredics L."/>
            <person name="Vagvoelgyi C."/>
            <person name="Patrignani A."/>
            <person name="Fitzpatrick D."/>
            <person name="Nagy I."/>
            <person name="Doyle S."/>
            <person name="Anderson J.B."/>
            <person name="Grigoriev I.V."/>
            <person name="Gueldener U."/>
            <person name="Muensterkoetter M."/>
            <person name="Nagy L.G."/>
        </authorList>
    </citation>
    <scope>NUCLEOTIDE SEQUENCE [LARGE SCALE GENOMIC DNA]</scope>
    <source>
        <strain evidence="2">28-4</strain>
    </source>
</reference>
<accession>A0A2H3BJM8</accession>
<dbReference type="AlphaFoldDB" id="A0A2H3BJM8"/>
<evidence type="ECO:0000313" key="2">
    <source>
        <dbReference type="Proteomes" id="UP000218334"/>
    </source>
</evidence>
<keyword evidence="2" id="KW-1185">Reference proteome</keyword>
<protein>
    <submittedName>
        <fullName evidence="1">Uncharacterized protein</fullName>
    </submittedName>
</protein>
<name>A0A2H3BJM8_9AGAR</name>
<dbReference type="EMBL" id="KZ293424">
    <property type="protein sequence ID" value="PBK71059.1"/>
    <property type="molecule type" value="Genomic_DNA"/>
</dbReference>